<dbReference type="STRING" id="913774.A0A0C3GXQ3"/>
<dbReference type="EMBL" id="KN832876">
    <property type="protein sequence ID" value="KIN00841.1"/>
    <property type="molecule type" value="Genomic_DNA"/>
</dbReference>
<dbReference type="InParanoid" id="A0A0C3GXQ3"/>
<organism evidence="2 3">
    <name type="scientific">Oidiodendron maius (strain Zn)</name>
    <dbReference type="NCBI Taxonomy" id="913774"/>
    <lineage>
        <taxon>Eukaryota</taxon>
        <taxon>Fungi</taxon>
        <taxon>Dikarya</taxon>
        <taxon>Ascomycota</taxon>
        <taxon>Pezizomycotina</taxon>
        <taxon>Leotiomycetes</taxon>
        <taxon>Leotiomycetes incertae sedis</taxon>
        <taxon>Myxotrichaceae</taxon>
        <taxon>Oidiodendron</taxon>
    </lineage>
</organism>
<evidence type="ECO:0000256" key="1">
    <source>
        <dbReference type="SAM" id="MobiDB-lite"/>
    </source>
</evidence>
<dbReference type="AlphaFoldDB" id="A0A0C3GXQ3"/>
<reference evidence="2 3" key="1">
    <citation type="submission" date="2014-04" db="EMBL/GenBank/DDBJ databases">
        <authorList>
            <consortium name="DOE Joint Genome Institute"/>
            <person name="Kuo A."/>
            <person name="Martino E."/>
            <person name="Perotto S."/>
            <person name="Kohler A."/>
            <person name="Nagy L.G."/>
            <person name="Floudas D."/>
            <person name="Copeland A."/>
            <person name="Barry K.W."/>
            <person name="Cichocki N."/>
            <person name="Veneault-Fourrey C."/>
            <person name="LaButti K."/>
            <person name="Lindquist E.A."/>
            <person name="Lipzen A."/>
            <person name="Lundell T."/>
            <person name="Morin E."/>
            <person name="Murat C."/>
            <person name="Sun H."/>
            <person name="Tunlid A."/>
            <person name="Henrissat B."/>
            <person name="Grigoriev I.V."/>
            <person name="Hibbett D.S."/>
            <person name="Martin F."/>
            <person name="Nordberg H.P."/>
            <person name="Cantor M.N."/>
            <person name="Hua S.X."/>
        </authorList>
    </citation>
    <scope>NUCLEOTIDE SEQUENCE [LARGE SCALE GENOMIC DNA]</scope>
    <source>
        <strain evidence="2 3">Zn</strain>
    </source>
</reference>
<name>A0A0C3GXQ3_OIDMZ</name>
<reference evidence="3" key="2">
    <citation type="submission" date="2015-01" db="EMBL/GenBank/DDBJ databases">
        <title>Evolutionary Origins and Diversification of the Mycorrhizal Mutualists.</title>
        <authorList>
            <consortium name="DOE Joint Genome Institute"/>
            <consortium name="Mycorrhizal Genomics Consortium"/>
            <person name="Kohler A."/>
            <person name="Kuo A."/>
            <person name="Nagy L.G."/>
            <person name="Floudas D."/>
            <person name="Copeland A."/>
            <person name="Barry K.W."/>
            <person name="Cichocki N."/>
            <person name="Veneault-Fourrey C."/>
            <person name="LaButti K."/>
            <person name="Lindquist E.A."/>
            <person name="Lipzen A."/>
            <person name="Lundell T."/>
            <person name="Morin E."/>
            <person name="Murat C."/>
            <person name="Riley R."/>
            <person name="Ohm R."/>
            <person name="Sun H."/>
            <person name="Tunlid A."/>
            <person name="Henrissat B."/>
            <person name="Grigoriev I.V."/>
            <person name="Hibbett D.S."/>
            <person name="Martin F."/>
        </authorList>
    </citation>
    <scope>NUCLEOTIDE SEQUENCE [LARGE SCALE GENOMIC DNA]</scope>
    <source>
        <strain evidence="3">Zn</strain>
    </source>
</reference>
<feature type="region of interest" description="Disordered" evidence="1">
    <location>
        <begin position="178"/>
        <end position="213"/>
    </location>
</feature>
<evidence type="ECO:0000313" key="3">
    <source>
        <dbReference type="Proteomes" id="UP000054321"/>
    </source>
</evidence>
<keyword evidence="3" id="KW-1185">Reference proteome</keyword>
<sequence>MFAGAGQLGRFDGKLKTTLAPTPVQFPNCAPQTDKKSLSSPQANVPLTKFLQTIYRPSEIQLAHFEAVGVHVISNASPRDIIPDPAYLPPSEEWLAISPDELEAKNEASKRALNNGKLSPGVKTYIERRHELSIDNSAAFRTVLRLPTPPGETAVRLGNAYAFFKSLEQLSTYWHDTSLPKQPEETSADQSSTTTVQQAPSAPQINERLGPGSPLHAEYRQQLITAFIKLVAYDFGCNVAFARCEPRLHLIPPPPSPPSYFNSSATFIHRTPTDPASTRSGIIEGPVAVISSRASTIFSTPADSNLDFGRELVAVLLTAQQRARESRTEKRFGADAWWTSTPRWGGGPGGPIGREADTPEELPAPPGPGAERLSGMNEIKKAIGGINGSVTGKRSRKLGGSHLYENYRKMLPPSSGWDRRARYSAIGKVSGSGADDIFLISAVNHHVSIIRARVPDLLLEALEGKVAEWERVIVWRSRWFDLFLKDDRIQGMDLIWGMMAWLMRSEQPEPEDEDDEENKMDLTS</sequence>
<gene>
    <name evidence="2" type="ORF">OIDMADRAFT_103576</name>
</gene>
<dbReference type="Proteomes" id="UP000054321">
    <property type="component" value="Unassembled WGS sequence"/>
</dbReference>
<evidence type="ECO:0000313" key="2">
    <source>
        <dbReference type="EMBL" id="KIN00841.1"/>
    </source>
</evidence>
<accession>A0A0C3GXQ3</accession>
<dbReference type="OrthoDB" id="5407653at2759"/>
<proteinExistence type="predicted"/>
<feature type="compositionally biased region" description="Polar residues" evidence="1">
    <location>
        <begin position="188"/>
        <end position="204"/>
    </location>
</feature>
<dbReference type="HOGENOM" id="CLU_014758_0_0_1"/>
<feature type="region of interest" description="Disordered" evidence="1">
    <location>
        <begin position="338"/>
        <end position="362"/>
    </location>
</feature>
<protein>
    <submittedName>
        <fullName evidence="2">Uncharacterized protein</fullName>
    </submittedName>
</protein>